<evidence type="ECO:0000256" key="2">
    <source>
        <dbReference type="SAM" id="SignalP"/>
    </source>
</evidence>
<feature type="region of interest" description="Disordered" evidence="1">
    <location>
        <begin position="67"/>
        <end position="100"/>
    </location>
</feature>
<accession>A0A9D1FX34</accession>
<gene>
    <name evidence="3" type="ORF">IAD41_08195</name>
</gene>
<dbReference type="EMBL" id="DVJO01000178">
    <property type="protein sequence ID" value="HIS83565.1"/>
    <property type="molecule type" value="Genomic_DNA"/>
</dbReference>
<evidence type="ECO:0000313" key="3">
    <source>
        <dbReference type="EMBL" id="HIS83565.1"/>
    </source>
</evidence>
<keyword evidence="2" id="KW-0732">Signal</keyword>
<dbReference type="Proteomes" id="UP000824139">
    <property type="component" value="Unassembled WGS sequence"/>
</dbReference>
<proteinExistence type="predicted"/>
<reference evidence="3" key="1">
    <citation type="submission" date="2020-10" db="EMBL/GenBank/DDBJ databases">
        <authorList>
            <person name="Gilroy R."/>
        </authorList>
    </citation>
    <scope>NUCLEOTIDE SEQUENCE</scope>
    <source>
        <strain evidence="3">CHK152-2994</strain>
    </source>
</reference>
<feature type="compositionally biased region" description="Basic and acidic residues" evidence="1">
    <location>
        <begin position="69"/>
        <end position="93"/>
    </location>
</feature>
<reference evidence="3" key="2">
    <citation type="journal article" date="2021" name="PeerJ">
        <title>Extensive microbial diversity within the chicken gut microbiome revealed by metagenomics and culture.</title>
        <authorList>
            <person name="Gilroy R."/>
            <person name="Ravi A."/>
            <person name="Getino M."/>
            <person name="Pursley I."/>
            <person name="Horton D.L."/>
            <person name="Alikhan N.F."/>
            <person name="Baker D."/>
            <person name="Gharbi K."/>
            <person name="Hall N."/>
            <person name="Watson M."/>
            <person name="Adriaenssens E.M."/>
            <person name="Foster-Nyarko E."/>
            <person name="Jarju S."/>
            <person name="Secka A."/>
            <person name="Antonio M."/>
            <person name="Oren A."/>
            <person name="Chaudhuri R.R."/>
            <person name="La Ragione R."/>
            <person name="Hildebrand F."/>
            <person name="Pallen M.J."/>
        </authorList>
    </citation>
    <scope>NUCLEOTIDE SEQUENCE</scope>
    <source>
        <strain evidence="3">CHK152-2994</strain>
    </source>
</reference>
<organism evidence="3 4">
    <name type="scientific">Candidatus Scatenecus faecavium</name>
    <dbReference type="NCBI Taxonomy" id="2840915"/>
    <lineage>
        <taxon>Bacteria</taxon>
        <taxon>Candidatus Scatenecus</taxon>
    </lineage>
</organism>
<comment type="caution">
    <text evidence="3">The sequence shown here is derived from an EMBL/GenBank/DDBJ whole genome shotgun (WGS) entry which is preliminary data.</text>
</comment>
<protein>
    <submittedName>
        <fullName evidence="3">Uncharacterized protein</fullName>
    </submittedName>
</protein>
<feature type="signal peptide" evidence="2">
    <location>
        <begin position="1"/>
        <end position="22"/>
    </location>
</feature>
<feature type="chain" id="PRO_5039676533" evidence="2">
    <location>
        <begin position="23"/>
        <end position="100"/>
    </location>
</feature>
<sequence>MNKIAKIIAGIILAGAASASIAAMIMKKNGTLDKFIENFKNKNKGGSCEFDADEILESSVCMICENSDDDKKHSKSFSDGHNDKKSYDMKDLKPQPNGKH</sequence>
<evidence type="ECO:0000313" key="4">
    <source>
        <dbReference type="Proteomes" id="UP000824139"/>
    </source>
</evidence>
<dbReference type="AlphaFoldDB" id="A0A9D1FX34"/>
<name>A0A9D1FX34_9BACT</name>
<evidence type="ECO:0000256" key="1">
    <source>
        <dbReference type="SAM" id="MobiDB-lite"/>
    </source>
</evidence>